<comment type="caution">
    <text evidence="1">The sequence shown here is derived from an EMBL/GenBank/DDBJ whole genome shotgun (WGS) entry which is preliminary data.</text>
</comment>
<proteinExistence type="predicted"/>
<protein>
    <submittedName>
        <fullName evidence="1">Uncharacterized protein</fullName>
    </submittedName>
</protein>
<evidence type="ECO:0000313" key="1">
    <source>
        <dbReference type="EMBL" id="EJW77196.1"/>
    </source>
</evidence>
<name>J9E4J8_WUCBA</name>
<dbReference type="EMBL" id="ADBV01008079">
    <property type="protein sequence ID" value="EJW77196.1"/>
    <property type="molecule type" value="Genomic_DNA"/>
</dbReference>
<accession>J9E4J8</accession>
<dbReference type="Proteomes" id="UP000004810">
    <property type="component" value="Unassembled WGS sequence"/>
</dbReference>
<sequence>EEVRQYSCRQRKTSFDAKRQIWRSTSSSLTSQRWSPTYSITYKLYQCATFERF</sequence>
<evidence type="ECO:0000313" key="2">
    <source>
        <dbReference type="Proteomes" id="UP000004810"/>
    </source>
</evidence>
<feature type="non-terminal residue" evidence="1">
    <location>
        <position position="1"/>
    </location>
</feature>
<dbReference type="AlphaFoldDB" id="J9E4J8"/>
<organism evidence="1 2">
    <name type="scientific">Wuchereria bancrofti</name>
    <dbReference type="NCBI Taxonomy" id="6293"/>
    <lineage>
        <taxon>Eukaryota</taxon>
        <taxon>Metazoa</taxon>
        <taxon>Ecdysozoa</taxon>
        <taxon>Nematoda</taxon>
        <taxon>Chromadorea</taxon>
        <taxon>Rhabditida</taxon>
        <taxon>Spirurina</taxon>
        <taxon>Spiruromorpha</taxon>
        <taxon>Filarioidea</taxon>
        <taxon>Onchocercidae</taxon>
        <taxon>Wuchereria</taxon>
    </lineage>
</organism>
<gene>
    <name evidence="1" type="ORF">WUBG_11895</name>
</gene>
<reference evidence="2" key="1">
    <citation type="submission" date="2012-08" db="EMBL/GenBank/DDBJ databases">
        <title>The Genome Sequence of Wuchereria bancrofti.</title>
        <authorList>
            <person name="Nutman T.B."/>
            <person name="Fink D.L."/>
            <person name="Russ C."/>
            <person name="Young S."/>
            <person name="Zeng Q."/>
            <person name="Koehrsen M."/>
            <person name="Alvarado L."/>
            <person name="Berlin A."/>
            <person name="Chapman S.B."/>
            <person name="Chen Z."/>
            <person name="Freedman E."/>
            <person name="Gellesch M."/>
            <person name="Goldberg J."/>
            <person name="Griggs A."/>
            <person name="Gujja S."/>
            <person name="Heilman E.R."/>
            <person name="Heiman D."/>
            <person name="Hepburn T."/>
            <person name="Howarth C."/>
            <person name="Jen D."/>
            <person name="Larson L."/>
            <person name="Lewis B."/>
            <person name="Mehta T."/>
            <person name="Park D."/>
            <person name="Pearson M."/>
            <person name="Roberts A."/>
            <person name="Saif S."/>
            <person name="Shea T."/>
            <person name="Shenoy N."/>
            <person name="Sisk P."/>
            <person name="Stolte C."/>
            <person name="Sykes S."/>
            <person name="Walk T."/>
            <person name="White J."/>
            <person name="Yandava C."/>
            <person name="Haas B."/>
            <person name="Henn M.R."/>
            <person name="Nusbaum C."/>
            <person name="Birren B."/>
        </authorList>
    </citation>
    <scope>NUCLEOTIDE SEQUENCE [LARGE SCALE GENOMIC DNA]</scope>
    <source>
        <strain evidence="2">NA</strain>
    </source>
</reference>